<dbReference type="Gene3D" id="2.102.10.10">
    <property type="entry name" value="Rieske [2Fe-2S] iron-sulphur domain"/>
    <property type="match status" value="1"/>
</dbReference>
<dbReference type="PROSITE" id="PS51257">
    <property type="entry name" value="PROKAR_LIPOPROTEIN"/>
    <property type="match status" value="1"/>
</dbReference>
<accession>A0A1B9Y2V4</accession>
<organism evidence="1 2">
    <name type="scientific">Tenacibaculum soleae</name>
    <dbReference type="NCBI Taxonomy" id="447689"/>
    <lineage>
        <taxon>Bacteria</taxon>
        <taxon>Pseudomonadati</taxon>
        <taxon>Bacteroidota</taxon>
        <taxon>Flavobacteriia</taxon>
        <taxon>Flavobacteriales</taxon>
        <taxon>Flavobacteriaceae</taxon>
        <taxon>Tenacibaculum</taxon>
    </lineage>
</organism>
<dbReference type="EMBL" id="MAKX01000001">
    <property type="protein sequence ID" value="OCK44130.1"/>
    <property type="molecule type" value="Genomic_DNA"/>
</dbReference>
<gene>
    <name evidence="1" type="ORF">BA195_05435</name>
</gene>
<dbReference type="InterPro" id="IPR036922">
    <property type="entry name" value="Rieske_2Fe-2S_sf"/>
</dbReference>
<evidence type="ECO:0008006" key="3">
    <source>
        <dbReference type="Google" id="ProtNLM"/>
    </source>
</evidence>
<reference evidence="1 2" key="1">
    <citation type="submission" date="2016-06" db="EMBL/GenBank/DDBJ databases">
        <title>Draft Genome Sequence of Tenacibaculum soleae UCD-KL19.</title>
        <authorList>
            <person name="Eisen J.A."/>
            <person name="Coil D.A."/>
            <person name="Lujan K.M."/>
        </authorList>
    </citation>
    <scope>NUCLEOTIDE SEQUENCE [LARGE SCALE GENOMIC DNA]</scope>
    <source>
        <strain evidence="1 2">UCD-KL19</strain>
    </source>
</reference>
<dbReference type="SUPFAM" id="SSF50022">
    <property type="entry name" value="ISP domain"/>
    <property type="match status" value="1"/>
</dbReference>
<evidence type="ECO:0000313" key="1">
    <source>
        <dbReference type="EMBL" id="OCK44130.1"/>
    </source>
</evidence>
<comment type="caution">
    <text evidence="1">The sequence shown here is derived from an EMBL/GenBank/DDBJ whole genome shotgun (WGS) entry which is preliminary data.</text>
</comment>
<dbReference type="AlphaFoldDB" id="A0A1B9Y2V4"/>
<dbReference type="STRING" id="447689.BA195_05435"/>
<protein>
    <recommendedName>
        <fullName evidence="3">Rieske domain-containing protein</fullName>
    </recommendedName>
</protein>
<name>A0A1B9Y2V4_9FLAO</name>
<keyword evidence="2" id="KW-1185">Reference proteome</keyword>
<proteinExistence type="predicted"/>
<dbReference type="GO" id="GO:0051537">
    <property type="term" value="F:2 iron, 2 sulfur cluster binding"/>
    <property type="evidence" value="ECO:0007669"/>
    <property type="project" value="InterPro"/>
</dbReference>
<sequence length="146" mass="15899">MKKLIAIFCFITTLSCSDNTNINNCFRGVNITTIIDSSLSEHNISPYNLLVPGGYSISFIEGRKILISNLGNNNYRAFDLQCPSKDCTSPMDFNGLKLICSCGGEQYSSLSGCLINDKGECVGSSSCSALMYFVTYLGNSKLRISI</sequence>
<dbReference type="Proteomes" id="UP000093186">
    <property type="component" value="Unassembled WGS sequence"/>
</dbReference>
<evidence type="ECO:0000313" key="2">
    <source>
        <dbReference type="Proteomes" id="UP000093186"/>
    </source>
</evidence>